<evidence type="ECO:0000313" key="4">
    <source>
        <dbReference type="Proteomes" id="UP000683139"/>
    </source>
</evidence>
<name>A0A920CXR1_9BACL</name>
<feature type="transmembrane region" description="Helical" evidence="2">
    <location>
        <begin position="6"/>
        <end position="25"/>
    </location>
</feature>
<keyword evidence="2" id="KW-1133">Transmembrane helix</keyword>
<protein>
    <submittedName>
        <fullName evidence="3">Uncharacterized protein</fullName>
    </submittedName>
</protein>
<comment type="caution">
    <text evidence="3">The sequence shown here is derived from an EMBL/GenBank/DDBJ whole genome shotgun (WGS) entry which is preliminary data.</text>
</comment>
<gene>
    <name evidence="3" type="ORF">J40TS1_09660</name>
</gene>
<proteinExistence type="predicted"/>
<feature type="compositionally biased region" description="Basic residues" evidence="1">
    <location>
        <begin position="119"/>
        <end position="135"/>
    </location>
</feature>
<dbReference type="EMBL" id="BOSE01000001">
    <property type="protein sequence ID" value="GIP15324.1"/>
    <property type="molecule type" value="Genomic_DNA"/>
</dbReference>
<sequence>MGIFDLIFDNIYVVVVVLFVIFKLLGSFSNKNKPTSMPTFGGDHPQQGKWRDEQEEADEPYSSPYAPEQQSRPQATAAHRQPDVAAYEQPRRETVALEQSVQSVQSVPAGPSYEQLRREHQRKQALARQKAHKQGSSRSPQAIQLEADDLRKAVVWSEILGQPRAKRPFRRS</sequence>
<keyword evidence="4" id="KW-1185">Reference proteome</keyword>
<keyword evidence="2" id="KW-0472">Membrane</keyword>
<evidence type="ECO:0000256" key="1">
    <source>
        <dbReference type="SAM" id="MobiDB-lite"/>
    </source>
</evidence>
<dbReference type="Proteomes" id="UP000683139">
    <property type="component" value="Unassembled WGS sequence"/>
</dbReference>
<reference evidence="3" key="1">
    <citation type="submission" date="2021-03" db="EMBL/GenBank/DDBJ databases">
        <title>Antimicrobial resistance genes in bacteria isolated from Japanese honey, and their potential for conferring macrolide and lincosamide resistance in the American foulbrood pathogen Paenibacillus larvae.</title>
        <authorList>
            <person name="Okamoto M."/>
            <person name="Kumagai M."/>
            <person name="Kanamori H."/>
            <person name="Takamatsu D."/>
        </authorList>
    </citation>
    <scope>NUCLEOTIDE SEQUENCE</scope>
    <source>
        <strain evidence="3">J40TS1</strain>
    </source>
</reference>
<evidence type="ECO:0000313" key="3">
    <source>
        <dbReference type="EMBL" id="GIP15324.1"/>
    </source>
</evidence>
<evidence type="ECO:0000256" key="2">
    <source>
        <dbReference type="SAM" id="Phobius"/>
    </source>
</evidence>
<keyword evidence="2" id="KW-0812">Transmembrane</keyword>
<dbReference type="RefSeq" id="WP_213513544.1">
    <property type="nucleotide sequence ID" value="NZ_BOSE01000001.1"/>
</dbReference>
<feature type="region of interest" description="Disordered" evidence="1">
    <location>
        <begin position="32"/>
        <end position="143"/>
    </location>
</feature>
<feature type="compositionally biased region" description="Polar residues" evidence="1">
    <location>
        <begin position="97"/>
        <end position="106"/>
    </location>
</feature>
<dbReference type="AlphaFoldDB" id="A0A920CXR1"/>
<accession>A0A920CXR1</accession>
<organism evidence="3 4">
    <name type="scientific">Paenibacillus montaniterrae</name>
    <dbReference type="NCBI Taxonomy" id="429341"/>
    <lineage>
        <taxon>Bacteria</taxon>
        <taxon>Bacillati</taxon>
        <taxon>Bacillota</taxon>
        <taxon>Bacilli</taxon>
        <taxon>Bacillales</taxon>
        <taxon>Paenibacillaceae</taxon>
        <taxon>Paenibacillus</taxon>
    </lineage>
</organism>